<feature type="transmembrane region" description="Helical" evidence="1">
    <location>
        <begin position="37"/>
        <end position="57"/>
    </location>
</feature>
<evidence type="ECO:0000313" key="3">
    <source>
        <dbReference type="EMBL" id="KAB0383545.1"/>
    </source>
</evidence>
<dbReference type="Gene3D" id="6.10.140.140">
    <property type="match status" value="1"/>
</dbReference>
<feature type="transmembrane region" description="Helical" evidence="1">
    <location>
        <begin position="77"/>
        <end position="96"/>
    </location>
</feature>
<accession>A0A5J5MTN8</accession>
<gene>
    <name evidence="3" type="ORF">FD755_005462</name>
</gene>
<sequence length="121" mass="13608">MAKEAQGPVSFEDVAVYFSRKEWGLLNWTQRSLYRHVMLENFALIGSLVCAPFPASLSSTVGSSDTCCPTGSWSRTWGVTLLKLWLLCALSFAFLLQKKFYRALPGPDPPFFCCIEWFVGI</sequence>
<evidence type="ECO:0000259" key="2">
    <source>
        <dbReference type="PROSITE" id="PS50805"/>
    </source>
</evidence>
<keyword evidence="1" id="KW-0812">Transmembrane</keyword>
<dbReference type="InterPro" id="IPR036051">
    <property type="entry name" value="KRAB_dom_sf"/>
</dbReference>
<dbReference type="Proteomes" id="UP000326062">
    <property type="component" value="Chromosome 2"/>
</dbReference>
<protein>
    <recommendedName>
        <fullName evidence="2">KRAB domain-containing protein</fullName>
    </recommendedName>
</protein>
<dbReference type="SUPFAM" id="SSF109640">
    <property type="entry name" value="KRAB domain (Kruppel-associated box)"/>
    <property type="match status" value="1"/>
</dbReference>
<dbReference type="AlphaFoldDB" id="A0A5J5MTN8"/>
<comment type="caution">
    <text evidence="3">The sequence shown here is derived from an EMBL/GenBank/DDBJ whole genome shotgun (WGS) entry which is preliminary data.</text>
</comment>
<name>A0A5J5MTN8_MUNRE</name>
<evidence type="ECO:0000313" key="4">
    <source>
        <dbReference type="Proteomes" id="UP000326062"/>
    </source>
</evidence>
<proteinExistence type="predicted"/>
<reference evidence="3 4" key="1">
    <citation type="submission" date="2019-06" db="EMBL/GenBank/DDBJ databases">
        <title>Discovery of a novel chromosome fission-fusion reversal in muntjac.</title>
        <authorList>
            <person name="Mudd A.B."/>
            <person name="Bredeson J.V."/>
            <person name="Baum R."/>
            <person name="Hockemeyer D."/>
            <person name="Rokhsar D.S."/>
        </authorList>
    </citation>
    <scope>NUCLEOTIDE SEQUENCE [LARGE SCALE GENOMIC DNA]</scope>
    <source>
        <strain evidence="3">UCam_UCB_Mr</strain>
        <tissue evidence="3">Fibroblast cell line</tissue>
    </source>
</reference>
<organism evidence="3 4">
    <name type="scientific">Muntiacus reevesi</name>
    <name type="common">Reeves' muntjac</name>
    <name type="synonym">Cervus reevesi</name>
    <dbReference type="NCBI Taxonomy" id="9886"/>
    <lineage>
        <taxon>Eukaryota</taxon>
        <taxon>Metazoa</taxon>
        <taxon>Chordata</taxon>
        <taxon>Craniata</taxon>
        <taxon>Vertebrata</taxon>
        <taxon>Euteleostomi</taxon>
        <taxon>Mammalia</taxon>
        <taxon>Eutheria</taxon>
        <taxon>Laurasiatheria</taxon>
        <taxon>Artiodactyla</taxon>
        <taxon>Ruminantia</taxon>
        <taxon>Pecora</taxon>
        <taxon>Cervidae</taxon>
        <taxon>Muntiacinae</taxon>
        <taxon>Muntiacus</taxon>
    </lineage>
</organism>
<dbReference type="CDD" id="cd07765">
    <property type="entry name" value="KRAB_A-box"/>
    <property type="match status" value="1"/>
</dbReference>
<feature type="domain" description="KRAB" evidence="2">
    <location>
        <begin position="9"/>
        <end position="89"/>
    </location>
</feature>
<dbReference type="PANTHER" id="PTHR23232:SF133">
    <property type="entry name" value="RIKEN CDNA 1700020N01 GENE"/>
    <property type="match status" value="1"/>
</dbReference>
<evidence type="ECO:0000256" key="1">
    <source>
        <dbReference type="SAM" id="Phobius"/>
    </source>
</evidence>
<keyword evidence="4" id="KW-1185">Reference proteome</keyword>
<dbReference type="InterPro" id="IPR050169">
    <property type="entry name" value="Krueppel_C2H2_ZnF"/>
</dbReference>
<dbReference type="PROSITE" id="PS50805">
    <property type="entry name" value="KRAB"/>
    <property type="match status" value="1"/>
</dbReference>
<dbReference type="SMART" id="SM00349">
    <property type="entry name" value="KRAB"/>
    <property type="match status" value="1"/>
</dbReference>
<dbReference type="InterPro" id="IPR001909">
    <property type="entry name" value="KRAB"/>
</dbReference>
<keyword evidence="1" id="KW-1133">Transmembrane helix</keyword>
<keyword evidence="1" id="KW-0472">Membrane</keyword>
<dbReference type="Pfam" id="PF01352">
    <property type="entry name" value="KRAB"/>
    <property type="match status" value="1"/>
</dbReference>
<dbReference type="GO" id="GO:0006355">
    <property type="term" value="P:regulation of DNA-templated transcription"/>
    <property type="evidence" value="ECO:0007669"/>
    <property type="project" value="InterPro"/>
</dbReference>
<dbReference type="PANTHER" id="PTHR23232">
    <property type="entry name" value="KRAB DOMAIN C2H2 ZINC FINGER"/>
    <property type="match status" value="1"/>
</dbReference>
<dbReference type="EMBL" id="VCEB01000002">
    <property type="protein sequence ID" value="KAB0383545.1"/>
    <property type="molecule type" value="Genomic_DNA"/>
</dbReference>